<evidence type="ECO:0000313" key="9">
    <source>
        <dbReference type="Proteomes" id="UP000030011"/>
    </source>
</evidence>
<reference evidence="8 9" key="1">
    <citation type="submission" date="2013-08" db="EMBL/GenBank/DDBJ databases">
        <title>The genome sequence of Knoellia subterranea.</title>
        <authorList>
            <person name="Zhu W."/>
            <person name="Wang G."/>
        </authorList>
    </citation>
    <scope>NUCLEOTIDE SEQUENCE [LARGE SCALE GENOMIC DNA]</scope>
    <source>
        <strain evidence="8 9">KCTC 19937</strain>
    </source>
</reference>
<evidence type="ECO:0000256" key="6">
    <source>
        <dbReference type="SAM" id="Phobius"/>
    </source>
</evidence>
<evidence type="ECO:0000256" key="4">
    <source>
        <dbReference type="ARBA" id="ARBA00022989"/>
    </source>
</evidence>
<dbReference type="eggNOG" id="COG2246">
    <property type="taxonomic scope" value="Bacteria"/>
</dbReference>
<keyword evidence="4 6" id="KW-1133">Transmembrane helix</keyword>
<comment type="similarity">
    <text evidence="2">Belongs to the GtrA family.</text>
</comment>
<dbReference type="STRING" id="1385521.N803_15940"/>
<evidence type="ECO:0000313" key="8">
    <source>
        <dbReference type="EMBL" id="KGN36904.1"/>
    </source>
</evidence>
<organism evidence="8 9">
    <name type="scientific">Knoellia subterranea KCTC 19937</name>
    <dbReference type="NCBI Taxonomy" id="1385521"/>
    <lineage>
        <taxon>Bacteria</taxon>
        <taxon>Bacillati</taxon>
        <taxon>Actinomycetota</taxon>
        <taxon>Actinomycetes</taxon>
        <taxon>Micrococcales</taxon>
        <taxon>Intrasporangiaceae</taxon>
        <taxon>Knoellia</taxon>
    </lineage>
</organism>
<evidence type="ECO:0000259" key="7">
    <source>
        <dbReference type="Pfam" id="PF04138"/>
    </source>
</evidence>
<keyword evidence="9" id="KW-1185">Reference proteome</keyword>
<dbReference type="PANTHER" id="PTHR38459">
    <property type="entry name" value="PROPHAGE BACTOPRENOL-LINKED GLUCOSE TRANSLOCASE HOMOLOG"/>
    <property type="match status" value="1"/>
</dbReference>
<dbReference type="GO" id="GO:0000271">
    <property type="term" value="P:polysaccharide biosynthetic process"/>
    <property type="evidence" value="ECO:0007669"/>
    <property type="project" value="InterPro"/>
</dbReference>
<dbReference type="PANTHER" id="PTHR38459:SF1">
    <property type="entry name" value="PROPHAGE BACTOPRENOL-LINKED GLUCOSE TRANSLOCASE HOMOLOG"/>
    <property type="match status" value="1"/>
</dbReference>
<comment type="subcellular location">
    <subcellularLocation>
        <location evidence="1">Membrane</location>
        <topology evidence="1">Multi-pass membrane protein</topology>
    </subcellularLocation>
</comment>
<comment type="caution">
    <text evidence="8">The sequence shown here is derived from an EMBL/GenBank/DDBJ whole genome shotgun (WGS) entry which is preliminary data.</text>
</comment>
<evidence type="ECO:0000256" key="5">
    <source>
        <dbReference type="ARBA" id="ARBA00023136"/>
    </source>
</evidence>
<name>A0A0A0JJF1_9MICO</name>
<feature type="transmembrane region" description="Helical" evidence="6">
    <location>
        <begin position="58"/>
        <end position="79"/>
    </location>
</feature>
<evidence type="ECO:0000256" key="2">
    <source>
        <dbReference type="ARBA" id="ARBA00009399"/>
    </source>
</evidence>
<dbReference type="Pfam" id="PF04138">
    <property type="entry name" value="GtrA_DPMS_TM"/>
    <property type="match status" value="1"/>
</dbReference>
<feature type="domain" description="GtrA/DPMS transmembrane" evidence="7">
    <location>
        <begin position="27"/>
        <end position="148"/>
    </location>
</feature>
<dbReference type="RefSeq" id="WP_035905795.1">
    <property type="nucleotide sequence ID" value="NZ_AVPK01000007.1"/>
</dbReference>
<feature type="transmembrane region" description="Helical" evidence="6">
    <location>
        <begin position="126"/>
        <end position="143"/>
    </location>
</feature>
<feature type="transmembrane region" description="Helical" evidence="6">
    <location>
        <begin position="20"/>
        <end position="38"/>
    </location>
</feature>
<proteinExistence type="inferred from homology"/>
<gene>
    <name evidence="8" type="ORF">N803_15940</name>
</gene>
<dbReference type="InterPro" id="IPR007267">
    <property type="entry name" value="GtrA_DPMS_TM"/>
</dbReference>
<dbReference type="InterPro" id="IPR051401">
    <property type="entry name" value="GtrA_CellWall_Glycosyl"/>
</dbReference>
<keyword evidence="5 6" id="KW-0472">Membrane</keyword>
<feature type="transmembrane region" description="Helical" evidence="6">
    <location>
        <begin position="91"/>
        <end position="114"/>
    </location>
</feature>
<dbReference type="AlphaFoldDB" id="A0A0A0JJF1"/>
<dbReference type="GO" id="GO:0005886">
    <property type="term" value="C:plasma membrane"/>
    <property type="evidence" value="ECO:0007669"/>
    <property type="project" value="TreeGrafter"/>
</dbReference>
<evidence type="ECO:0000256" key="3">
    <source>
        <dbReference type="ARBA" id="ARBA00022692"/>
    </source>
</evidence>
<protein>
    <submittedName>
        <fullName evidence="8">Membrane protein</fullName>
    </submittedName>
</protein>
<keyword evidence="3 6" id="KW-0812">Transmembrane</keyword>
<sequence>MTSPAPATGLLDRLRGAIDVLYREAIKFGVIGALAFVIDMGSFNLLRHTVLDTRPTTAVIVSASLATAFAWIGNRMWTFRHRRNRPAHHEAALFAGTNGVALLIQAGAVAFTNYVLGFDSLAADNIAKVVAIGLGTLFRFWAYRRFVFAGEPIDVDQSPMADRAHHDRA</sequence>
<accession>A0A0A0JJF1</accession>
<dbReference type="Proteomes" id="UP000030011">
    <property type="component" value="Unassembled WGS sequence"/>
</dbReference>
<dbReference type="EMBL" id="AVPK01000007">
    <property type="protein sequence ID" value="KGN36904.1"/>
    <property type="molecule type" value="Genomic_DNA"/>
</dbReference>
<evidence type="ECO:0000256" key="1">
    <source>
        <dbReference type="ARBA" id="ARBA00004141"/>
    </source>
</evidence>